<dbReference type="InterPro" id="IPR025965">
    <property type="entry name" value="FlgD/Vpr_Ig-like"/>
</dbReference>
<organism evidence="3 4">
    <name type="scientific">candidate division LCP-89 bacterium B3_LCP</name>
    <dbReference type="NCBI Taxonomy" id="2012998"/>
    <lineage>
        <taxon>Bacteria</taxon>
        <taxon>Pseudomonadati</taxon>
        <taxon>Bacteria division LCP-89</taxon>
    </lineage>
</organism>
<dbReference type="Pfam" id="PF13860">
    <property type="entry name" value="FlgD_ig"/>
    <property type="match status" value="1"/>
</dbReference>
<gene>
    <name evidence="3" type="ORF">CEE37_07705</name>
</gene>
<dbReference type="Gene3D" id="2.60.40.4070">
    <property type="match status" value="1"/>
</dbReference>
<dbReference type="EMBL" id="NJBN01000004">
    <property type="protein sequence ID" value="TKJ40838.1"/>
    <property type="molecule type" value="Genomic_DNA"/>
</dbReference>
<evidence type="ECO:0000313" key="3">
    <source>
        <dbReference type="EMBL" id="TKJ40838.1"/>
    </source>
</evidence>
<comment type="caution">
    <text evidence="3">The sequence shown here is derived from an EMBL/GenBank/DDBJ whole genome shotgun (WGS) entry which is preliminary data.</text>
</comment>
<evidence type="ECO:0000256" key="1">
    <source>
        <dbReference type="SAM" id="SignalP"/>
    </source>
</evidence>
<accession>A0A532V0Z9</accession>
<protein>
    <recommendedName>
        <fullName evidence="2">FlgD/Vpr Ig-like domain-containing protein</fullName>
    </recommendedName>
</protein>
<name>A0A532V0Z9_UNCL8</name>
<evidence type="ECO:0000259" key="2">
    <source>
        <dbReference type="Pfam" id="PF13860"/>
    </source>
</evidence>
<feature type="domain" description="FlgD/Vpr Ig-like" evidence="2">
    <location>
        <begin position="167"/>
        <end position="224"/>
    </location>
</feature>
<dbReference type="Proteomes" id="UP000319619">
    <property type="component" value="Unassembled WGS sequence"/>
</dbReference>
<evidence type="ECO:0000313" key="4">
    <source>
        <dbReference type="Proteomes" id="UP000319619"/>
    </source>
</evidence>
<reference evidence="3 4" key="1">
    <citation type="submission" date="2017-06" db="EMBL/GenBank/DDBJ databases">
        <title>Novel microbial phyla capable of carbon fixation and sulfur reduction in deep-sea sediments.</title>
        <authorList>
            <person name="Huang J."/>
            <person name="Baker B."/>
            <person name="Wang Y."/>
        </authorList>
    </citation>
    <scope>NUCLEOTIDE SEQUENCE [LARGE SCALE GENOMIC DNA]</scope>
    <source>
        <strain evidence="3">B3_LCP</strain>
    </source>
</reference>
<proteinExistence type="predicted"/>
<dbReference type="NCBIfam" id="TIGR04183">
    <property type="entry name" value="Por_Secre_tail"/>
    <property type="match status" value="1"/>
</dbReference>
<feature type="chain" id="PRO_5021848312" description="FlgD/Vpr Ig-like domain-containing protein" evidence="1">
    <location>
        <begin position="23"/>
        <end position="243"/>
    </location>
</feature>
<feature type="signal peptide" evidence="1">
    <location>
        <begin position="1"/>
        <end position="22"/>
    </location>
</feature>
<sequence>MLTKTASALILALSLIVCSVNAQNFTFICEDPTQPAVAGVENYFEALLTNTSNDDYNFVVEIDTTGIGDWAYFWCSEAQCYPPWVFSDTLFLPALWDTLFTVHITPNEPPPDMGGVVLTAYPELSPANTVVIDILAHFGAGIEGETSLDTPIDFALTPAFPNPFNPETSFSFRNARLEDVKISVFNLLGQEVRSLFEGLVPPGNHRFTWNGRDDAGVDQAAALYFIRIDNGQSVETLKTLKLK</sequence>
<dbReference type="AlphaFoldDB" id="A0A532V0Z9"/>
<keyword evidence="1" id="KW-0732">Signal</keyword>
<dbReference type="InterPro" id="IPR026444">
    <property type="entry name" value="Secre_tail"/>
</dbReference>